<dbReference type="Pfam" id="PF18313">
    <property type="entry name" value="TLP1_add_C"/>
    <property type="match status" value="1"/>
</dbReference>
<dbReference type="SUPFAM" id="SSF53901">
    <property type="entry name" value="Thiolase-like"/>
    <property type="match status" value="2"/>
</dbReference>
<dbReference type="EMBL" id="KQ965738">
    <property type="protein sequence ID" value="KXS19404.1"/>
    <property type="molecule type" value="Genomic_DNA"/>
</dbReference>
<comment type="similarity">
    <text evidence="1">Belongs to the thiolase-like superfamily. Thiolase family.</text>
</comment>
<evidence type="ECO:0000256" key="1">
    <source>
        <dbReference type="ARBA" id="ARBA00010982"/>
    </source>
</evidence>
<dbReference type="STRING" id="1344416.A0A139ARX0"/>
<keyword evidence="6" id="KW-1185">Reference proteome</keyword>
<evidence type="ECO:0000313" key="5">
    <source>
        <dbReference type="EMBL" id="KXS19404.1"/>
    </source>
</evidence>
<keyword evidence="3" id="KW-0012">Acyltransferase</keyword>
<dbReference type="Proteomes" id="UP000070544">
    <property type="component" value="Unassembled WGS sequence"/>
</dbReference>
<dbReference type="PANTHER" id="PTHR18919:SF139">
    <property type="entry name" value="THIOLASE-LIKE PROTEIN TYPE 1 ADDITIONAL C-TERMINAL DOMAIN-CONTAINING PROTEIN"/>
    <property type="match status" value="1"/>
</dbReference>
<feature type="domain" description="Thiolase-like protein type 1 additional C-terminal" evidence="4">
    <location>
        <begin position="423"/>
        <end position="519"/>
    </location>
</feature>
<evidence type="ECO:0000256" key="2">
    <source>
        <dbReference type="ARBA" id="ARBA00022679"/>
    </source>
</evidence>
<gene>
    <name evidence="5" type="ORF">M427DRAFT_108775</name>
</gene>
<proteinExistence type="inferred from homology"/>
<dbReference type="AlphaFoldDB" id="A0A139ARX0"/>
<name>A0A139ARX0_GONPJ</name>
<evidence type="ECO:0000313" key="6">
    <source>
        <dbReference type="Proteomes" id="UP000070544"/>
    </source>
</evidence>
<dbReference type="OrthoDB" id="435240at2759"/>
<keyword evidence="2" id="KW-0808">Transferase</keyword>
<sequence>MAPIAQSVPIIIGVAQIRNKSKVLTDAKEPLVLMCEALESAIADTGADASAVRELCDDFVSMDIQSWKYEDAVASASQRLGLKNVKTKTYGPVGGNNTVKQHDYAARRVALGQSQLVFIGGAECWYSLNAWNNQKKSLPPHWTPPPTGMYVASNTDTRDWSVMGNALSDKHGIYKPIQWYPLFEVGLRAHLGKSPRESHADSARLYAQFARVAATNPGAWAYGETPKTEEEIATIGKNNRMICSPYPLLMNANNSVNHAFASIITSTEVATQLGIHPSKWTYIHSGAGSSDHRSVLHRPLYHRSFAMEACFEAAAKGAGCSLKDVDLVDLYSCFPVMVKMTASHLGVDLFGADKPLTLCGGNTFFGGVNYSGHAITAMVCAIREGKGRVGLVHGNGEFVTKHHVLMLGSRPRPPGVLYPSENPLPESFPPPVTPPAVVEVCPQGAWGVIETYTFEFDRAGRPTLGFVIGRLLSKKEETYSERKFLANIDPEKEKETTQILTSFDVEGVGLKGRVWSDETGRNWFRLDYLGLQGARGKGAASLGSKM</sequence>
<accession>A0A139ARX0</accession>
<dbReference type="PANTHER" id="PTHR18919">
    <property type="entry name" value="ACETYL-COA C-ACYLTRANSFERASE"/>
    <property type="match status" value="1"/>
</dbReference>
<protein>
    <recommendedName>
        <fullName evidence="4">Thiolase-like protein type 1 additional C-terminal domain-containing protein</fullName>
    </recommendedName>
</protein>
<dbReference type="Gene3D" id="2.40.50.840">
    <property type="match status" value="1"/>
</dbReference>
<evidence type="ECO:0000256" key="3">
    <source>
        <dbReference type="ARBA" id="ARBA00023315"/>
    </source>
</evidence>
<organism evidence="5 6">
    <name type="scientific">Gonapodya prolifera (strain JEL478)</name>
    <name type="common">Monoblepharis prolifera</name>
    <dbReference type="NCBI Taxonomy" id="1344416"/>
    <lineage>
        <taxon>Eukaryota</taxon>
        <taxon>Fungi</taxon>
        <taxon>Fungi incertae sedis</taxon>
        <taxon>Chytridiomycota</taxon>
        <taxon>Chytridiomycota incertae sedis</taxon>
        <taxon>Monoblepharidomycetes</taxon>
        <taxon>Monoblepharidales</taxon>
        <taxon>Gonapodyaceae</taxon>
        <taxon>Gonapodya</taxon>
    </lineage>
</organism>
<dbReference type="InterPro" id="IPR016039">
    <property type="entry name" value="Thiolase-like"/>
</dbReference>
<dbReference type="InterPro" id="IPR040771">
    <property type="entry name" value="TLP1_add_C"/>
</dbReference>
<reference evidence="5 6" key="1">
    <citation type="journal article" date="2015" name="Genome Biol. Evol.">
        <title>Phylogenomic analyses indicate that early fungi evolved digesting cell walls of algal ancestors of land plants.</title>
        <authorList>
            <person name="Chang Y."/>
            <person name="Wang S."/>
            <person name="Sekimoto S."/>
            <person name="Aerts A.L."/>
            <person name="Choi C."/>
            <person name="Clum A."/>
            <person name="LaButti K.M."/>
            <person name="Lindquist E.A."/>
            <person name="Yee Ngan C."/>
            <person name="Ohm R.A."/>
            <person name="Salamov A.A."/>
            <person name="Grigoriev I.V."/>
            <person name="Spatafora J.W."/>
            <person name="Berbee M.L."/>
        </authorList>
    </citation>
    <scope>NUCLEOTIDE SEQUENCE [LARGE SCALE GENOMIC DNA]</scope>
    <source>
        <strain evidence="5 6">JEL478</strain>
    </source>
</reference>
<dbReference type="GO" id="GO:0016746">
    <property type="term" value="F:acyltransferase activity"/>
    <property type="evidence" value="ECO:0007669"/>
    <property type="project" value="UniProtKB-KW"/>
</dbReference>
<evidence type="ECO:0000259" key="4">
    <source>
        <dbReference type="Pfam" id="PF18313"/>
    </source>
</evidence>
<dbReference type="Gene3D" id="3.40.47.10">
    <property type="match status" value="1"/>
</dbReference>